<reference evidence="1 2" key="1">
    <citation type="submission" date="2023-09" db="EMBL/GenBank/DDBJ databases">
        <title>Whole genome shotgun sequencing (WGS) of Bosea sp. ZW T0_25, isolated from stored onions (Allium cepa).</title>
        <authorList>
            <person name="Stoll D.A."/>
            <person name="Huch M."/>
        </authorList>
    </citation>
    <scope>NUCLEOTIDE SEQUENCE [LARGE SCALE GENOMIC DNA]</scope>
    <source>
        <strain evidence="1 2">ZW T0_25</strain>
    </source>
</reference>
<proteinExistence type="predicted"/>
<dbReference type="RefSeq" id="WP_316016379.1">
    <property type="nucleotide sequence ID" value="NZ_JAWDID010000001.1"/>
</dbReference>
<dbReference type="Proteomes" id="UP001254257">
    <property type="component" value="Unassembled WGS sequence"/>
</dbReference>
<protein>
    <submittedName>
        <fullName evidence="1">Uncharacterized protein</fullName>
    </submittedName>
</protein>
<sequence>MVTLSQLWGAAALGPSQHPAIRAVTSSKELHAIGRLRYRLFVGRDGESSTYANHGEGWLLEPIDTASLNLWAGPDRRCLAAVRITQGADAITDPQLLAMLRHSALPQAAYPGCLVLSRLAVRHEARVRALAPALARQAYRVGLAAGASMALLVSRPAEVASFVRLGFKPSGTAWSEPGVGERRCLTLALRDRAALRTANSPLLAELEAFEANGSAGTGEVSILNLSDDI</sequence>
<dbReference type="Gene3D" id="3.40.630.30">
    <property type="match status" value="1"/>
</dbReference>
<organism evidence="1 2">
    <name type="scientific">Bosea rubneri</name>
    <dbReference type="NCBI Taxonomy" id="3075434"/>
    <lineage>
        <taxon>Bacteria</taxon>
        <taxon>Pseudomonadati</taxon>
        <taxon>Pseudomonadota</taxon>
        <taxon>Alphaproteobacteria</taxon>
        <taxon>Hyphomicrobiales</taxon>
        <taxon>Boseaceae</taxon>
        <taxon>Bosea</taxon>
    </lineage>
</organism>
<accession>A0ABU3S0Y6</accession>
<dbReference type="InterPro" id="IPR016181">
    <property type="entry name" value="Acyl_CoA_acyltransferase"/>
</dbReference>
<dbReference type="SUPFAM" id="SSF55729">
    <property type="entry name" value="Acyl-CoA N-acyltransferases (Nat)"/>
    <property type="match status" value="1"/>
</dbReference>
<dbReference type="EMBL" id="JAWDID010000001">
    <property type="protein sequence ID" value="MDU0338435.1"/>
    <property type="molecule type" value="Genomic_DNA"/>
</dbReference>
<comment type="caution">
    <text evidence="1">The sequence shown here is derived from an EMBL/GenBank/DDBJ whole genome shotgun (WGS) entry which is preliminary data.</text>
</comment>
<evidence type="ECO:0000313" key="2">
    <source>
        <dbReference type="Proteomes" id="UP001254257"/>
    </source>
</evidence>
<gene>
    <name evidence="1" type="ORF">RKE40_01000</name>
</gene>
<keyword evidence="2" id="KW-1185">Reference proteome</keyword>
<evidence type="ECO:0000313" key="1">
    <source>
        <dbReference type="EMBL" id="MDU0338435.1"/>
    </source>
</evidence>
<name>A0ABU3S0Y6_9HYPH</name>